<gene>
    <name evidence="1" type="ORF">GOCE00092_LOCUS19071</name>
</gene>
<sequence length="230" mass="25284">VTHIFFCEQTFDRKTNNNPTSIIRSRNAIVLIARHIRNHGVLSCAPGINSRTSDADGRVHVVDKSTLRLAVRFTGFSASLLTVLAPVGSCWLCEDRGWLLLIRRVVCAAWLCEARPWSILKYRRQRHLPRGVKSRAIVFGDTGRAILPGEPIGLFCASALSGTVGNEGEELAFFFAMRRALLDCCCRPKTHRTADITPSGCAATADHGLLSEVSLTSRKNRLCAKGLVAR</sequence>
<accession>A0A7S1VCR3</accession>
<evidence type="ECO:0000313" key="1">
    <source>
        <dbReference type="EMBL" id="CAD9295569.1"/>
    </source>
</evidence>
<dbReference type="AlphaFoldDB" id="A0A7S1VCR3"/>
<proteinExistence type="predicted"/>
<feature type="non-terminal residue" evidence="1">
    <location>
        <position position="1"/>
    </location>
</feature>
<protein>
    <submittedName>
        <fullName evidence="1">Uncharacterized protein</fullName>
    </submittedName>
</protein>
<name>A0A7S1VCR3_9STRA</name>
<dbReference type="EMBL" id="HBGK01036849">
    <property type="protein sequence ID" value="CAD9295569.1"/>
    <property type="molecule type" value="Transcribed_RNA"/>
</dbReference>
<organism evidence="1">
    <name type="scientific">Grammatophora oceanica</name>
    <dbReference type="NCBI Taxonomy" id="210454"/>
    <lineage>
        <taxon>Eukaryota</taxon>
        <taxon>Sar</taxon>
        <taxon>Stramenopiles</taxon>
        <taxon>Ochrophyta</taxon>
        <taxon>Bacillariophyta</taxon>
        <taxon>Fragilariophyceae</taxon>
        <taxon>Fragilariophycidae</taxon>
        <taxon>Rhabdonematales</taxon>
        <taxon>Grammatophoraceae</taxon>
        <taxon>Grammatophora</taxon>
    </lineage>
</organism>
<reference evidence="1" key="1">
    <citation type="submission" date="2021-01" db="EMBL/GenBank/DDBJ databases">
        <authorList>
            <person name="Corre E."/>
            <person name="Pelletier E."/>
            <person name="Niang G."/>
            <person name="Scheremetjew M."/>
            <person name="Finn R."/>
            <person name="Kale V."/>
            <person name="Holt S."/>
            <person name="Cochrane G."/>
            <person name="Meng A."/>
            <person name="Brown T."/>
            <person name="Cohen L."/>
        </authorList>
    </citation>
    <scope>NUCLEOTIDE SEQUENCE</scope>
    <source>
        <strain evidence="1">CCMP 410</strain>
    </source>
</reference>